<evidence type="ECO:0000313" key="10">
    <source>
        <dbReference type="Proteomes" id="UP000001072"/>
    </source>
</evidence>
<dbReference type="VEuPathDB" id="FungiDB:MELLADRAFT_28580"/>
<dbReference type="FunFam" id="3.30.200.20:FF:000387">
    <property type="entry name" value="Serine/threonine-protein kinase STE11"/>
    <property type="match status" value="1"/>
</dbReference>
<dbReference type="Proteomes" id="UP000001072">
    <property type="component" value="Unassembled WGS sequence"/>
</dbReference>
<dbReference type="HOGENOM" id="CLU_000288_63_23_1"/>
<dbReference type="PANTHER" id="PTHR48016:SF48">
    <property type="entry name" value="SERINE_THREONINE-PROTEIN KINASE BCK1_SLK1_SSP31"/>
    <property type="match status" value="1"/>
</dbReference>
<dbReference type="PANTHER" id="PTHR48016">
    <property type="entry name" value="MAP KINASE KINASE KINASE SSK2-RELATED-RELATED"/>
    <property type="match status" value="1"/>
</dbReference>
<dbReference type="eggNOG" id="KOG0198">
    <property type="taxonomic scope" value="Eukaryota"/>
</dbReference>
<dbReference type="InParanoid" id="F4RUZ1"/>
<keyword evidence="5 6" id="KW-0067">ATP-binding</keyword>
<dbReference type="GO" id="GO:0005524">
    <property type="term" value="F:ATP binding"/>
    <property type="evidence" value="ECO:0007669"/>
    <property type="project" value="UniProtKB-UniRule"/>
</dbReference>
<keyword evidence="7" id="KW-0723">Serine/threonine-protein kinase</keyword>
<dbReference type="RefSeq" id="XP_007412952.1">
    <property type="nucleotide sequence ID" value="XM_007412890.1"/>
</dbReference>
<dbReference type="SMART" id="SM00220">
    <property type="entry name" value="S_TKc"/>
    <property type="match status" value="1"/>
</dbReference>
<dbReference type="InterPro" id="IPR008271">
    <property type="entry name" value="Ser/Thr_kinase_AS"/>
</dbReference>
<dbReference type="EMBL" id="GL883122">
    <property type="protein sequence ID" value="EGG03838.1"/>
    <property type="molecule type" value="Genomic_DNA"/>
</dbReference>
<evidence type="ECO:0000256" key="1">
    <source>
        <dbReference type="ARBA" id="ARBA00006529"/>
    </source>
</evidence>
<evidence type="ECO:0000313" key="9">
    <source>
        <dbReference type="EMBL" id="EGG03838.1"/>
    </source>
</evidence>
<dbReference type="AlphaFoldDB" id="F4RUZ1"/>
<feature type="non-terminal residue" evidence="9">
    <location>
        <position position="1"/>
    </location>
</feature>
<dbReference type="InterPro" id="IPR000719">
    <property type="entry name" value="Prot_kinase_dom"/>
</dbReference>
<dbReference type="STRING" id="747676.F4RUZ1"/>
<organism evidence="10">
    <name type="scientific">Melampsora larici-populina (strain 98AG31 / pathotype 3-4-7)</name>
    <name type="common">Poplar leaf rust fungus</name>
    <dbReference type="NCBI Taxonomy" id="747676"/>
    <lineage>
        <taxon>Eukaryota</taxon>
        <taxon>Fungi</taxon>
        <taxon>Dikarya</taxon>
        <taxon>Basidiomycota</taxon>
        <taxon>Pucciniomycotina</taxon>
        <taxon>Pucciniomycetes</taxon>
        <taxon>Pucciniales</taxon>
        <taxon>Melampsoraceae</taxon>
        <taxon>Melampsora</taxon>
    </lineage>
</organism>
<dbReference type="InterPro" id="IPR017441">
    <property type="entry name" value="Protein_kinase_ATP_BS"/>
</dbReference>
<name>F4RUZ1_MELLP</name>
<evidence type="ECO:0000256" key="7">
    <source>
        <dbReference type="RuleBase" id="RU000304"/>
    </source>
</evidence>
<dbReference type="PROSITE" id="PS50011">
    <property type="entry name" value="PROTEIN_KINASE_DOM"/>
    <property type="match status" value="1"/>
</dbReference>
<dbReference type="GO" id="GO:0004709">
    <property type="term" value="F:MAP kinase kinase kinase activity"/>
    <property type="evidence" value="ECO:0007669"/>
    <property type="project" value="UniProtKB-ARBA"/>
</dbReference>
<keyword evidence="10" id="KW-1185">Reference proteome</keyword>
<feature type="domain" description="Protein kinase" evidence="8">
    <location>
        <begin position="7"/>
        <end position="233"/>
    </location>
</feature>
<evidence type="ECO:0000256" key="5">
    <source>
        <dbReference type="ARBA" id="ARBA00022840"/>
    </source>
</evidence>
<proteinExistence type="inferred from homology"/>
<dbReference type="InterPro" id="IPR011009">
    <property type="entry name" value="Kinase-like_dom_sf"/>
</dbReference>
<keyword evidence="4" id="KW-0418">Kinase</keyword>
<evidence type="ECO:0000259" key="8">
    <source>
        <dbReference type="PROSITE" id="PS50011"/>
    </source>
</evidence>
<protein>
    <recommendedName>
        <fullName evidence="8">Protein kinase domain-containing protein</fullName>
    </recommendedName>
</protein>
<evidence type="ECO:0000256" key="2">
    <source>
        <dbReference type="ARBA" id="ARBA00022679"/>
    </source>
</evidence>
<dbReference type="Pfam" id="PF00069">
    <property type="entry name" value="Pkinase"/>
    <property type="match status" value="1"/>
</dbReference>
<reference evidence="10" key="1">
    <citation type="journal article" date="2011" name="Proc. Natl. Acad. Sci. U.S.A.">
        <title>Obligate biotrophy features unraveled by the genomic analysis of rust fungi.</title>
        <authorList>
            <person name="Duplessis S."/>
            <person name="Cuomo C.A."/>
            <person name="Lin Y.-C."/>
            <person name="Aerts A."/>
            <person name="Tisserant E."/>
            <person name="Veneault-Fourrey C."/>
            <person name="Joly D.L."/>
            <person name="Hacquard S."/>
            <person name="Amselem J."/>
            <person name="Cantarel B.L."/>
            <person name="Chiu R."/>
            <person name="Coutinho P.M."/>
            <person name="Feau N."/>
            <person name="Field M."/>
            <person name="Frey P."/>
            <person name="Gelhaye E."/>
            <person name="Goldberg J."/>
            <person name="Grabherr M.G."/>
            <person name="Kodira C.D."/>
            <person name="Kohler A."/>
            <person name="Kuees U."/>
            <person name="Lindquist E.A."/>
            <person name="Lucas S.M."/>
            <person name="Mago R."/>
            <person name="Mauceli E."/>
            <person name="Morin E."/>
            <person name="Murat C."/>
            <person name="Pangilinan J.L."/>
            <person name="Park R."/>
            <person name="Pearson M."/>
            <person name="Quesneville H."/>
            <person name="Rouhier N."/>
            <person name="Sakthikumar S."/>
            <person name="Salamov A.A."/>
            <person name="Schmutz J."/>
            <person name="Selles B."/>
            <person name="Shapiro H."/>
            <person name="Tanguay P."/>
            <person name="Tuskan G.A."/>
            <person name="Henrissat B."/>
            <person name="Van de Peer Y."/>
            <person name="Rouze P."/>
            <person name="Ellis J.G."/>
            <person name="Dodds P.N."/>
            <person name="Schein J.E."/>
            <person name="Zhong S."/>
            <person name="Hamelin R.C."/>
            <person name="Grigoriev I.V."/>
            <person name="Szabo L.J."/>
            <person name="Martin F."/>
        </authorList>
    </citation>
    <scope>NUCLEOTIDE SEQUENCE [LARGE SCALE GENOMIC DNA]</scope>
    <source>
        <strain evidence="10">98AG31 / pathotype 3-4-7</strain>
    </source>
</reference>
<dbReference type="KEGG" id="mlr:MELLADRAFT_28580"/>
<sequence>PIASFKWARGRLIGKGSFGEVYLALNITKGDMLAVKRVTLTMGDSQLITESDEKHGKAVAALRSEVVMLKDLEHPNIVQYLGFEETTEFASIFLEYVPGGSVGGCIRAHGAFELQVTKSFTIQTVEGLKYLHHSGILHRDLKSDNILVDLKGNCKIADFGISKVSSKVDAYQTNTCMSFKGTAFYMAPEIITNQKGYSAKADIWSLGCVVLEMMCGRRPWSELTQLQALFKVS</sequence>
<accession>F4RUZ1</accession>
<dbReference type="SUPFAM" id="SSF56112">
    <property type="entry name" value="Protein kinase-like (PK-like)"/>
    <property type="match status" value="1"/>
</dbReference>
<dbReference type="PROSITE" id="PS00108">
    <property type="entry name" value="PROTEIN_KINASE_ST"/>
    <property type="match status" value="1"/>
</dbReference>
<keyword evidence="3 6" id="KW-0547">Nucleotide-binding</keyword>
<gene>
    <name evidence="9" type="ORF">MELLADRAFT_28580</name>
</gene>
<evidence type="ECO:0000256" key="4">
    <source>
        <dbReference type="ARBA" id="ARBA00022777"/>
    </source>
</evidence>
<keyword evidence="2" id="KW-0808">Transferase</keyword>
<dbReference type="GeneID" id="18927020"/>
<feature type="non-terminal residue" evidence="9">
    <location>
        <position position="233"/>
    </location>
</feature>
<dbReference type="Gene3D" id="1.10.510.10">
    <property type="entry name" value="Transferase(Phosphotransferase) domain 1"/>
    <property type="match status" value="1"/>
</dbReference>
<feature type="binding site" evidence="6">
    <location>
        <position position="36"/>
    </location>
    <ligand>
        <name>ATP</name>
        <dbReference type="ChEBI" id="CHEBI:30616"/>
    </ligand>
</feature>
<dbReference type="PROSITE" id="PS00107">
    <property type="entry name" value="PROTEIN_KINASE_ATP"/>
    <property type="match status" value="1"/>
</dbReference>
<evidence type="ECO:0000256" key="6">
    <source>
        <dbReference type="PROSITE-ProRule" id="PRU10141"/>
    </source>
</evidence>
<evidence type="ECO:0000256" key="3">
    <source>
        <dbReference type="ARBA" id="ARBA00022741"/>
    </source>
</evidence>
<dbReference type="InterPro" id="IPR050538">
    <property type="entry name" value="MAP_kinase_kinase_kinase"/>
</dbReference>
<dbReference type="OrthoDB" id="8693905at2759"/>
<comment type="similarity">
    <text evidence="1">Belongs to the protein kinase superfamily. STE Ser/Thr protein kinase family. MAP kinase kinase kinase subfamily.</text>
</comment>